<dbReference type="EMBL" id="JBHSOA010000008">
    <property type="protein sequence ID" value="MFC5851021.1"/>
    <property type="molecule type" value="Genomic_DNA"/>
</dbReference>
<dbReference type="CDD" id="cd16936">
    <property type="entry name" value="HATPase_RsbW-like"/>
    <property type="match status" value="1"/>
</dbReference>
<dbReference type="RefSeq" id="WP_381358259.1">
    <property type="nucleotide sequence ID" value="NZ_JBHSOA010000008.1"/>
</dbReference>
<dbReference type="Pfam" id="PF13581">
    <property type="entry name" value="HATPase_c_2"/>
    <property type="match status" value="1"/>
</dbReference>
<keyword evidence="3" id="KW-0067">ATP-binding</keyword>
<keyword evidence="1" id="KW-0418">Kinase</keyword>
<accession>A0ABW1DT84</accession>
<proteinExistence type="predicted"/>
<dbReference type="GO" id="GO:0005524">
    <property type="term" value="F:ATP binding"/>
    <property type="evidence" value="ECO:0007669"/>
    <property type="project" value="UniProtKB-KW"/>
</dbReference>
<dbReference type="PANTHER" id="PTHR35526">
    <property type="entry name" value="ANTI-SIGMA-F FACTOR RSBW-RELATED"/>
    <property type="match status" value="1"/>
</dbReference>
<gene>
    <name evidence="3" type="ORF">ACFPZI_03970</name>
</gene>
<protein>
    <submittedName>
        <fullName evidence="3">ATP-binding protein</fullName>
    </submittedName>
</protein>
<dbReference type="Gene3D" id="3.30.565.10">
    <property type="entry name" value="Histidine kinase-like ATPase, C-terminal domain"/>
    <property type="match status" value="1"/>
</dbReference>
<comment type="caution">
    <text evidence="3">The sequence shown here is derived from an EMBL/GenBank/DDBJ whole genome shotgun (WGS) entry which is preliminary data.</text>
</comment>
<dbReference type="InterPro" id="IPR003594">
    <property type="entry name" value="HATPase_dom"/>
</dbReference>
<dbReference type="Proteomes" id="UP001596180">
    <property type="component" value="Unassembled WGS sequence"/>
</dbReference>
<keyword evidence="1" id="KW-0808">Transferase</keyword>
<evidence type="ECO:0000313" key="4">
    <source>
        <dbReference type="Proteomes" id="UP001596180"/>
    </source>
</evidence>
<reference evidence="4" key="1">
    <citation type="journal article" date="2019" name="Int. J. Syst. Evol. Microbiol.">
        <title>The Global Catalogue of Microorganisms (GCM) 10K type strain sequencing project: providing services to taxonomists for standard genome sequencing and annotation.</title>
        <authorList>
            <consortium name="The Broad Institute Genomics Platform"/>
            <consortium name="The Broad Institute Genome Sequencing Center for Infectious Disease"/>
            <person name="Wu L."/>
            <person name="Ma J."/>
        </authorList>
    </citation>
    <scope>NUCLEOTIDE SEQUENCE [LARGE SCALE GENOMIC DNA]</scope>
    <source>
        <strain evidence="4">JCM 10411</strain>
    </source>
</reference>
<keyword evidence="1" id="KW-0723">Serine/threonine-protein kinase</keyword>
<sequence>MPQPATRARPTGCPGYSETLPCEPESAATARRLVRVALAVWGLDDLADDGALIVSELVSNAVRHARRESIRLTVDRPGAARVRIGVVDFSRVPPAVKEPDDEGEGGRGLALVNELAVRWGTELLPWGKRVWAELRGGEDA</sequence>
<name>A0ABW1DT84_9ACTN</name>
<keyword evidence="3" id="KW-0547">Nucleotide-binding</keyword>
<evidence type="ECO:0000259" key="2">
    <source>
        <dbReference type="Pfam" id="PF13581"/>
    </source>
</evidence>
<dbReference type="InterPro" id="IPR036890">
    <property type="entry name" value="HATPase_C_sf"/>
</dbReference>
<evidence type="ECO:0000256" key="1">
    <source>
        <dbReference type="ARBA" id="ARBA00022527"/>
    </source>
</evidence>
<organism evidence="3 4">
    <name type="scientific">Streptomyces chlorus</name>
    <dbReference type="NCBI Taxonomy" id="887452"/>
    <lineage>
        <taxon>Bacteria</taxon>
        <taxon>Bacillati</taxon>
        <taxon>Actinomycetota</taxon>
        <taxon>Actinomycetes</taxon>
        <taxon>Kitasatosporales</taxon>
        <taxon>Streptomycetaceae</taxon>
        <taxon>Streptomyces</taxon>
    </lineage>
</organism>
<evidence type="ECO:0000313" key="3">
    <source>
        <dbReference type="EMBL" id="MFC5851021.1"/>
    </source>
</evidence>
<dbReference type="InterPro" id="IPR050267">
    <property type="entry name" value="Anti-sigma-factor_SerPK"/>
</dbReference>
<feature type="domain" description="Histidine kinase/HSP90-like ATPase" evidence="2">
    <location>
        <begin position="21"/>
        <end position="116"/>
    </location>
</feature>
<dbReference type="PANTHER" id="PTHR35526:SF3">
    <property type="entry name" value="ANTI-SIGMA-F FACTOR RSBW"/>
    <property type="match status" value="1"/>
</dbReference>
<dbReference type="SUPFAM" id="SSF55874">
    <property type="entry name" value="ATPase domain of HSP90 chaperone/DNA topoisomerase II/histidine kinase"/>
    <property type="match status" value="1"/>
</dbReference>
<keyword evidence="4" id="KW-1185">Reference proteome</keyword>